<dbReference type="EMBL" id="JRES01000753">
    <property type="protein sequence ID" value="KNC28702.1"/>
    <property type="molecule type" value="Genomic_DNA"/>
</dbReference>
<proteinExistence type="predicted"/>
<dbReference type="OrthoDB" id="6081971at2759"/>
<dbReference type="AlphaFoldDB" id="A0A0L0C8Y1"/>
<dbReference type="Proteomes" id="UP000037069">
    <property type="component" value="Unassembled WGS sequence"/>
</dbReference>
<feature type="coiled-coil region" evidence="1">
    <location>
        <begin position="378"/>
        <end position="405"/>
    </location>
</feature>
<feature type="domain" description="MADF" evidence="3">
    <location>
        <begin position="8"/>
        <end position="94"/>
    </location>
</feature>
<dbReference type="GO" id="GO:0005634">
    <property type="term" value="C:nucleus"/>
    <property type="evidence" value="ECO:0007669"/>
    <property type="project" value="TreeGrafter"/>
</dbReference>
<keyword evidence="1" id="KW-0175">Coiled coil</keyword>
<evidence type="ECO:0000256" key="1">
    <source>
        <dbReference type="SAM" id="Coils"/>
    </source>
</evidence>
<feature type="compositionally biased region" description="Basic and acidic residues" evidence="2">
    <location>
        <begin position="270"/>
        <end position="279"/>
    </location>
</feature>
<organism evidence="4 5">
    <name type="scientific">Lucilia cuprina</name>
    <name type="common">Green bottle fly</name>
    <name type="synonym">Australian sheep blowfly</name>
    <dbReference type="NCBI Taxonomy" id="7375"/>
    <lineage>
        <taxon>Eukaryota</taxon>
        <taxon>Metazoa</taxon>
        <taxon>Ecdysozoa</taxon>
        <taxon>Arthropoda</taxon>
        <taxon>Hexapoda</taxon>
        <taxon>Insecta</taxon>
        <taxon>Pterygota</taxon>
        <taxon>Neoptera</taxon>
        <taxon>Endopterygota</taxon>
        <taxon>Diptera</taxon>
        <taxon>Brachycera</taxon>
        <taxon>Muscomorpha</taxon>
        <taxon>Oestroidea</taxon>
        <taxon>Calliphoridae</taxon>
        <taxon>Luciliinae</taxon>
        <taxon>Lucilia</taxon>
    </lineage>
</organism>
<keyword evidence="5" id="KW-1185">Reference proteome</keyword>
<dbReference type="InterPro" id="IPR039353">
    <property type="entry name" value="TF_Adf1"/>
</dbReference>
<dbReference type="PROSITE" id="PS51029">
    <property type="entry name" value="MADF"/>
    <property type="match status" value="2"/>
</dbReference>
<evidence type="ECO:0000259" key="3">
    <source>
        <dbReference type="PROSITE" id="PS51029"/>
    </source>
</evidence>
<accession>A0A0L0C8Y1</accession>
<sequence length="461" mass="53866">MNKETDLEFIKLVQSYPIIYDREQSRGQKNSNMKNEAWQEIAQIIKKSEIACITRWKSIRDRFGKEYRRQQENPQETTNWELFPHLLFLKDHYKQGCARNDSIVETIKYAPRIRKTKAKKDYATIEAEEEIDPEELTLNQNIIALVKQHDVLYDSKRVRDSKNLAAKNEAWSQIANALDVSEQVCYTKWKKLRDRFSREYRSLQLHPEKPITWVYFNDLKFLQSHYRRGIPLPVEEIRSKCKLSPAQSENPWGDDLNKSFGYSDSGGDQHNNDDQDSNDHIITEDTTVMQDFDELLYIEPKKPCLSDPRNDSPIQVTYHVSHDTTTNQPVTTTTYTPSNVNNTSDYTTNINYESAVLASPSEAEQKLQTVISNMECVLQQSQDCLKAVQQQKELYKQELLQKSNSINLQTEPLQKVHVLLDGLQPDQRNKAERKILQFLCECQIKILNNEEITDVKAENFY</sequence>
<reference evidence="4 5" key="1">
    <citation type="journal article" date="2015" name="Nat. Commun.">
        <title>Lucilia cuprina genome unlocks parasitic fly biology to underpin future interventions.</title>
        <authorList>
            <person name="Anstead C.A."/>
            <person name="Korhonen P.K."/>
            <person name="Young N.D."/>
            <person name="Hall R.S."/>
            <person name="Jex A.R."/>
            <person name="Murali S.C."/>
            <person name="Hughes D.S."/>
            <person name="Lee S.F."/>
            <person name="Perry T."/>
            <person name="Stroehlein A.J."/>
            <person name="Ansell B.R."/>
            <person name="Breugelmans B."/>
            <person name="Hofmann A."/>
            <person name="Qu J."/>
            <person name="Dugan S."/>
            <person name="Lee S.L."/>
            <person name="Chao H."/>
            <person name="Dinh H."/>
            <person name="Han Y."/>
            <person name="Doddapaneni H.V."/>
            <person name="Worley K.C."/>
            <person name="Muzny D.M."/>
            <person name="Ioannidis P."/>
            <person name="Waterhouse R.M."/>
            <person name="Zdobnov E.M."/>
            <person name="James P.J."/>
            <person name="Bagnall N.H."/>
            <person name="Kotze A.C."/>
            <person name="Gibbs R.A."/>
            <person name="Richards S."/>
            <person name="Batterham P."/>
            <person name="Gasser R.B."/>
        </authorList>
    </citation>
    <scope>NUCLEOTIDE SEQUENCE [LARGE SCALE GENOMIC DNA]</scope>
    <source>
        <strain evidence="4 5">LS</strain>
        <tissue evidence="4">Full body</tissue>
    </source>
</reference>
<comment type="caution">
    <text evidence="4">The sequence shown here is derived from an EMBL/GenBank/DDBJ whole genome shotgun (WGS) entry which is preliminary data.</text>
</comment>
<dbReference type="GO" id="GO:0005667">
    <property type="term" value="C:transcription regulator complex"/>
    <property type="evidence" value="ECO:0007669"/>
    <property type="project" value="TreeGrafter"/>
</dbReference>
<dbReference type="PANTHER" id="PTHR12243:SF69">
    <property type="entry name" value="SI:CH73-59F11.3"/>
    <property type="match status" value="1"/>
</dbReference>
<dbReference type="Pfam" id="PF10545">
    <property type="entry name" value="MADF_DNA_bdg"/>
    <property type="match status" value="2"/>
</dbReference>
<feature type="region of interest" description="Disordered" evidence="2">
    <location>
        <begin position="243"/>
        <end position="279"/>
    </location>
</feature>
<dbReference type="SMART" id="SM00595">
    <property type="entry name" value="MADF"/>
    <property type="match status" value="2"/>
</dbReference>
<name>A0A0L0C8Y1_LUCCU</name>
<feature type="domain" description="MADF" evidence="3">
    <location>
        <begin position="141"/>
        <end position="227"/>
    </location>
</feature>
<evidence type="ECO:0000313" key="5">
    <source>
        <dbReference type="Proteomes" id="UP000037069"/>
    </source>
</evidence>
<dbReference type="OMA" id="KDHYKHG"/>
<dbReference type="PANTHER" id="PTHR12243">
    <property type="entry name" value="MADF DOMAIN TRANSCRIPTION FACTOR"/>
    <property type="match status" value="1"/>
</dbReference>
<protein>
    <recommendedName>
        <fullName evidence="3">MADF domain-containing protein</fullName>
    </recommendedName>
</protein>
<dbReference type="GO" id="GO:0006357">
    <property type="term" value="P:regulation of transcription by RNA polymerase II"/>
    <property type="evidence" value="ECO:0007669"/>
    <property type="project" value="TreeGrafter"/>
</dbReference>
<gene>
    <name evidence="4" type="ORF">FF38_09425</name>
</gene>
<dbReference type="InterPro" id="IPR006578">
    <property type="entry name" value="MADF-dom"/>
</dbReference>
<evidence type="ECO:0000256" key="2">
    <source>
        <dbReference type="SAM" id="MobiDB-lite"/>
    </source>
</evidence>
<evidence type="ECO:0000313" key="4">
    <source>
        <dbReference type="EMBL" id="KNC28702.1"/>
    </source>
</evidence>